<dbReference type="EMBL" id="BSRL01000002">
    <property type="protein sequence ID" value="GLV68594.1"/>
    <property type="molecule type" value="Genomic_DNA"/>
</dbReference>
<name>A0AAI9KZG0_PECCC</name>
<evidence type="ECO:0000313" key="2">
    <source>
        <dbReference type="EMBL" id="GLV68594.1"/>
    </source>
</evidence>
<sequence length="114" mass="13110">MVARRNNFTDFDVAVTWLPKIENSKELTLTFRATERSERTGQYTWIDTDSMAVSLAGAQPEEKKLILNGFRSRSDGTEKFSPYTNIEITTFPSYLTRNPGEPTAYCHKELHKDE</sequence>
<keyword evidence="3" id="KW-1185">Reference proteome</keyword>
<comment type="caution">
    <text evidence="2">The sequence shown here is derived from an EMBL/GenBank/DDBJ whole genome shotgun (WGS) entry which is preliminary data.</text>
</comment>
<dbReference type="AlphaFoldDB" id="A0AAI9KZG0"/>
<reference evidence="1" key="1">
    <citation type="submission" date="2022-06" db="EMBL/GenBank/DDBJ databases">
        <title>Draft genome sequences of Pectobacterium carotovorum subsp. carotovorum str. NBRC12380.</title>
        <authorList>
            <person name="Wakabayashi Y."/>
            <person name="Kojima K."/>
        </authorList>
    </citation>
    <scope>NUCLEOTIDE SEQUENCE</scope>
    <source>
        <strain evidence="1">NBRC 12380</strain>
    </source>
</reference>
<dbReference type="Proteomes" id="UP001165145">
    <property type="component" value="Unassembled WGS sequence"/>
</dbReference>
<protein>
    <submittedName>
        <fullName evidence="2">Uncharacterized protein</fullName>
    </submittedName>
</protein>
<proteinExistence type="predicted"/>
<reference evidence="2" key="2">
    <citation type="submission" date="2023-02" db="EMBL/GenBank/DDBJ databases">
        <title>Pectobacterium carotovorum subsp. carotovorum NBRC 12380.</title>
        <authorList>
            <person name="Ichikawa N."/>
            <person name="Sato H."/>
            <person name="Tonouchi N."/>
        </authorList>
    </citation>
    <scope>NUCLEOTIDE SEQUENCE</scope>
    <source>
        <strain evidence="2">NBRC 12380</strain>
    </source>
</reference>
<gene>
    <name evidence="2" type="ORF">Pcaca03_10380</name>
    <name evidence="1" type="ORF">SOASR016_13860</name>
</gene>
<accession>A0AAI9KZG0</accession>
<evidence type="ECO:0000313" key="4">
    <source>
        <dbReference type="Proteomes" id="UP001165145"/>
    </source>
</evidence>
<dbReference type="EMBL" id="BRLF01000002">
    <property type="protein sequence ID" value="GKX46634.1"/>
    <property type="molecule type" value="Genomic_DNA"/>
</dbReference>
<evidence type="ECO:0000313" key="3">
    <source>
        <dbReference type="Proteomes" id="UP001058167"/>
    </source>
</evidence>
<dbReference type="Proteomes" id="UP001058167">
    <property type="component" value="Unassembled WGS sequence"/>
</dbReference>
<organism evidence="2 4">
    <name type="scientific">Pectobacterium carotovorum subsp. carotovorum</name>
    <name type="common">Erwinia carotovora subsp. carotovora</name>
    <dbReference type="NCBI Taxonomy" id="555"/>
    <lineage>
        <taxon>Bacteria</taxon>
        <taxon>Pseudomonadati</taxon>
        <taxon>Pseudomonadota</taxon>
        <taxon>Gammaproteobacteria</taxon>
        <taxon>Enterobacterales</taxon>
        <taxon>Pectobacteriaceae</taxon>
        <taxon>Pectobacterium</taxon>
    </lineage>
</organism>
<evidence type="ECO:0000313" key="1">
    <source>
        <dbReference type="EMBL" id="GKX46634.1"/>
    </source>
</evidence>